<sequence>MDTPAEPEDVIVVTEAEFAAAVQAALDDLGLTYDDLRDQAARHEFDSLRARKLWLLIGGTR</sequence>
<reference evidence="1 2" key="1">
    <citation type="submission" date="2018-09" db="EMBL/GenBank/DDBJ databases">
        <title>YIM 75507 draft genome.</title>
        <authorList>
            <person name="Tang S."/>
            <person name="Feng Y."/>
        </authorList>
    </citation>
    <scope>NUCLEOTIDE SEQUENCE [LARGE SCALE GENOMIC DNA]</scope>
    <source>
        <strain evidence="1 2">YIM 75507</strain>
    </source>
</reference>
<proteinExistence type="predicted"/>
<evidence type="ECO:0000313" key="1">
    <source>
        <dbReference type="EMBL" id="RJL21129.1"/>
    </source>
</evidence>
<dbReference type="OrthoDB" id="3404159at2"/>
<gene>
    <name evidence="1" type="ORF">D5H75_38415</name>
</gene>
<dbReference type="Proteomes" id="UP000265768">
    <property type="component" value="Unassembled WGS sequence"/>
</dbReference>
<accession>A0A3A3ZZI8</accession>
<keyword evidence="2" id="KW-1185">Reference proteome</keyword>
<name>A0A3A3ZZI8_9ACTN</name>
<dbReference type="AlphaFoldDB" id="A0A3A3ZZI8"/>
<organism evidence="1 2">
    <name type="scientific">Bailinhaonella thermotolerans</name>
    <dbReference type="NCBI Taxonomy" id="1070861"/>
    <lineage>
        <taxon>Bacteria</taxon>
        <taxon>Bacillati</taxon>
        <taxon>Actinomycetota</taxon>
        <taxon>Actinomycetes</taxon>
        <taxon>Streptosporangiales</taxon>
        <taxon>Streptosporangiaceae</taxon>
        <taxon>Bailinhaonella</taxon>
    </lineage>
</organism>
<evidence type="ECO:0000313" key="2">
    <source>
        <dbReference type="Proteomes" id="UP000265768"/>
    </source>
</evidence>
<dbReference type="EMBL" id="QZEY01000027">
    <property type="protein sequence ID" value="RJL21129.1"/>
    <property type="molecule type" value="Genomic_DNA"/>
</dbReference>
<protein>
    <submittedName>
        <fullName evidence="1">Uncharacterized protein</fullName>
    </submittedName>
</protein>
<comment type="caution">
    <text evidence="1">The sequence shown here is derived from an EMBL/GenBank/DDBJ whole genome shotgun (WGS) entry which is preliminary data.</text>
</comment>